<feature type="region of interest" description="Disordered" evidence="1">
    <location>
        <begin position="1"/>
        <end position="36"/>
    </location>
</feature>
<accession>A0A8S5KXS0</accession>
<dbReference type="EMBL" id="BK013388">
    <property type="protein sequence ID" value="DAD49948.1"/>
    <property type="molecule type" value="Genomic_RNA"/>
</dbReference>
<dbReference type="GeneID" id="80401441"/>
<feature type="compositionally biased region" description="Gly residues" evidence="1">
    <location>
        <begin position="1"/>
        <end position="10"/>
    </location>
</feature>
<sequence length="81" mass="8967">MVSRSGGGGEQSWVPPTPKGVMGSPSASRHERRRVDDDSEITVHVRVSYKTVLLVVVVFDLVHLSLREMVSSSFLERLFGI</sequence>
<dbReference type="Proteomes" id="UP000676611">
    <property type="component" value="Segment"/>
</dbReference>
<evidence type="ECO:0000256" key="1">
    <source>
        <dbReference type="SAM" id="MobiDB-lite"/>
    </source>
</evidence>
<evidence type="ECO:0000313" key="3">
    <source>
        <dbReference type="Proteomes" id="UP000676611"/>
    </source>
</evidence>
<proteinExistence type="predicted"/>
<protein>
    <submittedName>
        <fullName evidence="2">Uncharacterized protein</fullName>
    </submittedName>
</protein>
<name>A0A8S5KXS0_9VIRU</name>
<keyword evidence="3" id="KW-1185">Reference proteome</keyword>
<dbReference type="KEGG" id="vg:80401441"/>
<dbReference type="RefSeq" id="YP_010771741.1">
    <property type="nucleotide sequence ID" value="NC_074631.1"/>
</dbReference>
<gene>
    <name evidence="2" type="primary">Esthiorhiza.2_1_3</name>
</gene>
<evidence type="ECO:0000313" key="2">
    <source>
        <dbReference type="EMBL" id="DAD49948.1"/>
    </source>
</evidence>
<organism evidence="2 3">
    <name type="scientific">ssRNA phage Esthiorhiza.2_1</name>
    <dbReference type="NCBI Taxonomy" id="2786025"/>
    <lineage>
        <taxon>Viruses</taxon>
        <taxon>Riboviria</taxon>
        <taxon>Orthornavirae</taxon>
        <taxon>Lenarviricota</taxon>
        <taxon>Leviviricetes</taxon>
        <taxon>Timlovirales</taxon>
        <taxon>Steitzviridae</taxon>
        <taxon>Hodnevirus</taxon>
        <taxon>Hodnevirus neotellurihabitans</taxon>
        <taxon>Gredihovirus neotellurihabitans</taxon>
    </lineage>
</organism>
<reference evidence="2" key="1">
    <citation type="submission" date="2020-09" db="EMBL/GenBank/DDBJ databases">
        <title>Leviviricetes taxonomy.</title>
        <authorList>
            <person name="Stockdale S.R."/>
            <person name="Callanan J."/>
            <person name="Adriaenssens E.M."/>
            <person name="Kuhn J.H."/>
            <person name="Rumnieks J."/>
            <person name="Shkoporov A."/>
            <person name="Draper L.A."/>
            <person name="Ross P."/>
            <person name="Hill C."/>
        </authorList>
    </citation>
    <scope>NUCLEOTIDE SEQUENCE</scope>
</reference>